<dbReference type="SUPFAM" id="SSF47592">
    <property type="entry name" value="SWIB/MDM2 domain"/>
    <property type="match status" value="1"/>
</dbReference>
<dbReference type="Pfam" id="PF01253">
    <property type="entry name" value="SUI1"/>
    <property type="match status" value="1"/>
</dbReference>
<evidence type="ECO:0000256" key="2">
    <source>
        <dbReference type="SAM" id="MobiDB-lite"/>
    </source>
</evidence>
<keyword evidence="1" id="KW-0963">Cytoplasm</keyword>
<dbReference type="Gene3D" id="3.30.780.10">
    <property type="entry name" value="SUI1-like domain"/>
    <property type="match status" value="1"/>
</dbReference>
<keyword evidence="4" id="KW-1185">Reference proteome</keyword>
<dbReference type="InterPro" id="IPR015947">
    <property type="entry name" value="PUA-like_sf"/>
</dbReference>
<dbReference type="SUPFAM" id="SSF88697">
    <property type="entry name" value="PUA domain-like"/>
    <property type="match status" value="1"/>
</dbReference>
<dbReference type="PANTHER" id="PTHR12217">
    <property type="entry name" value="EUKARYOTIC TRANSLATION INITIATION FACTOR 2D"/>
    <property type="match status" value="1"/>
</dbReference>
<evidence type="ECO:0000259" key="3">
    <source>
        <dbReference type="PROSITE" id="PS50296"/>
    </source>
</evidence>
<dbReference type="PROSITE" id="PS50296">
    <property type="entry name" value="SUI1"/>
    <property type="match status" value="1"/>
</dbReference>
<proteinExistence type="predicted"/>
<dbReference type="CDD" id="cd11608">
    <property type="entry name" value="eIF2D_C"/>
    <property type="match status" value="1"/>
</dbReference>
<dbReference type="NCBIfam" id="TIGR00451">
    <property type="entry name" value="unchar_dom_2"/>
    <property type="match status" value="1"/>
</dbReference>
<dbReference type="GO" id="GO:0003743">
    <property type="term" value="F:translation initiation factor activity"/>
    <property type="evidence" value="ECO:0007669"/>
    <property type="project" value="InterPro"/>
</dbReference>
<evidence type="ECO:0000313" key="5">
    <source>
        <dbReference type="WBParaSite" id="TREG1_26900.1"/>
    </source>
</evidence>
<dbReference type="InterPro" id="IPR039759">
    <property type="entry name" value="eIF2D_SUI1"/>
</dbReference>
<dbReference type="Pfam" id="PF25304">
    <property type="entry name" value="WHD_eIF2D"/>
    <property type="match status" value="1"/>
</dbReference>
<dbReference type="InterPro" id="IPR004521">
    <property type="entry name" value="Uncharacterised_CHP00451"/>
</dbReference>
<dbReference type="SUPFAM" id="SSF55159">
    <property type="entry name" value="eIF1-like"/>
    <property type="match status" value="1"/>
</dbReference>
<evidence type="ECO:0000313" key="4">
    <source>
        <dbReference type="Proteomes" id="UP000050795"/>
    </source>
</evidence>
<dbReference type="PANTHER" id="PTHR12217:SF4">
    <property type="entry name" value="EUKARYOTIC TRANSLATION INITIATION FACTOR 2D"/>
    <property type="match status" value="1"/>
</dbReference>
<reference evidence="4" key="1">
    <citation type="submission" date="2022-06" db="EMBL/GenBank/DDBJ databases">
        <authorList>
            <person name="Berger JAMES D."/>
            <person name="Berger JAMES D."/>
        </authorList>
    </citation>
    <scope>NUCLEOTIDE SEQUENCE [LARGE SCALE GENOMIC DNA]</scope>
</reference>
<name>A0AA85JJS5_TRIRE</name>
<feature type="region of interest" description="Disordered" evidence="2">
    <location>
        <begin position="205"/>
        <end position="232"/>
    </location>
</feature>
<organism evidence="4 5">
    <name type="scientific">Trichobilharzia regenti</name>
    <name type="common">Nasal bird schistosome</name>
    <dbReference type="NCBI Taxonomy" id="157069"/>
    <lineage>
        <taxon>Eukaryota</taxon>
        <taxon>Metazoa</taxon>
        <taxon>Spiralia</taxon>
        <taxon>Lophotrochozoa</taxon>
        <taxon>Platyhelminthes</taxon>
        <taxon>Trematoda</taxon>
        <taxon>Digenea</taxon>
        <taxon>Strigeidida</taxon>
        <taxon>Schistosomatoidea</taxon>
        <taxon>Schistosomatidae</taxon>
        <taxon>Trichobilharzia</taxon>
    </lineage>
</organism>
<feature type="domain" description="SUI1" evidence="3">
    <location>
        <begin position="449"/>
        <end position="514"/>
    </location>
</feature>
<dbReference type="InterPro" id="IPR036877">
    <property type="entry name" value="SUI1_dom_sf"/>
</dbReference>
<dbReference type="GO" id="GO:0001731">
    <property type="term" value="P:formation of translation preinitiation complex"/>
    <property type="evidence" value="ECO:0007669"/>
    <property type="project" value="InterPro"/>
</dbReference>
<dbReference type="InterPro" id="IPR001950">
    <property type="entry name" value="SUI1"/>
</dbReference>
<dbReference type="Pfam" id="PF26292">
    <property type="entry name" value="PUA_elF2D"/>
    <property type="match status" value="1"/>
</dbReference>
<dbReference type="Pfam" id="PF17832">
    <property type="entry name" value="Pre-PUA"/>
    <property type="match status" value="1"/>
</dbReference>
<sequence>MFLKPFIVRSNTQIKASEKKQLLNSFYGQYKIDHTNLLDAFKTKDVHRLKVITSSEVKVNIYKFGSVPLIIEHEKDLLPTVYLLWHLPDILPHFKVHENLISVLINGADLMLPGVVTDGPLLPDTFNKIEKDVLCCISTTSNRAPIAVGRTAMSNYDMYMSAGRGRAVSVLHVMGDHVCSLASSVTRPILPWLVTEEDKPKMNENCEVASGNGSNEQQSQVDSCQHSTSGDGDVNEELNKLTIEQSAAEPQLPTDHDAVLRECFLKGLKVIKANQLPVQVNIFYSQFVLVHKPPSMDLDIKKTKFKKVGVFLKAMQDEGFVEITEPKPGVLTLNKINKDHIEPGESISQSEARKSLDNYVRMHKLQSTEDPSMICLDQLLMKICDSKTFVESNASTIANPVFHISFRDFISQALKNLSPAYRISYPDLSPPVIWNKKEPPYIHLYTVTKAGKKLTRIADLEIFHINPDTFSKHLKTSLACSAGRTEDQQYPNKIVIQAQGVHLAAISKLLTESYGIPKRYIKGYTEPDKKK</sequence>
<dbReference type="PROSITE" id="PS50890">
    <property type="entry name" value="PUA"/>
    <property type="match status" value="1"/>
</dbReference>
<dbReference type="CDD" id="cd21156">
    <property type="entry name" value="PUA_eIF2d-like"/>
    <property type="match status" value="1"/>
</dbReference>
<accession>A0AA85JJS5</accession>
<dbReference type="WBParaSite" id="TREG1_26900.1">
    <property type="protein sequence ID" value="TREG1_26900.1"/>
    <property type="gene ID" value="TREG1_26900"/>
</dbReference>
<dbReference type="Gene3D" id="3.10.400.20">
    <property type="match status" value="1"/>
</dbReference>
<dbReference type="GO" id="GO:0003723">
    <property type="term" value="F:RNA binding"/>
    <property type="evidence" value="ECO:0007669"/>
    <property type="project" value="InterPro"/>
</dbReference>
<dbReference type="InterPro" id="IPR057429">
    <property type="entry name" value="WH_eIF2D"/>
</dbReference>
<dbReference type="Proteomes" id="UP000050795">
    <property type="component" value="Unassembled WGS sequence"/>
</dbReference>
<dbReference type="InterPro" id="IPR048248">
    <property type="entry name" value="PUA_eIF2d-like"/>
</dbReference>
<dbReference type="InterPro" id="IPR039757">
    <property type="entry name" value="EIF2D"/>
</dbReference>
<reference evidence="5" key="2">
    <citation type="submission" date="2023-11" db="UniProtKB">
        <authorList>
            <consortium name="WormBaseParasite"/>
        </authorList>
    </citation>
    <scope>IDENTIFICATION</scope>
</reference>
<dbReference type="AlphaFoldDB" id="A0AA85JJS5"/>
<dbReference type="InterPro" id="IPR036885">
    <property type="entry name" value="SWIB_MDM2_dom_sf"/>
</dbReference>
<protein>
    <recommendedName>
        <fullName evidence="3">SUI1 domain-containing protein</fullName>
    </recommendedName>
</protein>
<feature type="compositionally biased region" description="Polar residues" evidence="2">
    <location>
        <begin position="211"/>
        <end position="230"/>
    </location>
</feature>
<evidence type="ECO:0000256" key="1">
    <source>
        <dbReference type="ARBA" id="ARBA00022490"/>
    </source>
</evidence>
<dbReference type="InterPro" id="IPR041366">
    <property type="entry name" value="Pre-PUA"/>
</dbReference>